<keyword evidence="2" id="KW-1185">Reference proteome</keyword>
<dbReference type="Proteomes" id="UP001597229">
    <property type="component" value="Unassembled WGS sequence"/>
</dbReference>
<reference evidence="2" key="1">
    <citation type="journal article" date="2019" name="Int. J. Syst. Evol. Microbiol.">
        <title>The Global Catalogue of Microorganisms (GCM) 10K type strain sequencing project: providing services to taxonomists for standard genome sequencing and annotation.</title>
        <authorList>
            <consortium name="The Broad Institute Genomics Platform"/>
            <consortium name="The Broad Institute Genome Sequencing Center for Infectious Disease"/>
            <person name="Wu L."/>
            <person name="Ma J."/>
        </authorList>
    </citation>
    <scope>NUCLEOTIDE SEQUENCE [LARGE SCALE GENOMIC DNA]</scope>
    <source>
        <strain evidence="2">CCUG 52478</strain>
    </source>
</reference>
<gene>
    <name evidence="1" type="ORF">ACFQ3F_11730</name>
</gene>
<protein>
    <submittedName>
        <fullName evidence="1">DUF4192 domain-containing protein</fullName>
    </submittedName>
</protein>
<name>A0ABW3VZQ7_9ACTN</name>
<dbReference type="Pfam" id="PF13830">
    <property type="entry name" value="DUF4192"/>
    <property type="match status" value="1"/>
</dbReference>
<sequence>MTTTPSLTRPPLVPTLTAHDATDLLALAPVVLGFWPEHSIVMFTLGARRPFHARLDLPPLAEQTAATRRLVDNRLLAPARRHDARRVVLLYYDDHRPAAASIHSTLRIGCRRAGIGIAAALHVDGETYSDLEAPERAMRLRRTPYDVTGHPFVRDAIATGRLAHQTRDDLVASVARDPEAAQAVSAALLAGGHLDRGIPVTGRAVRAAGEWVSALVQRLLAEARADPVPLADPELARLVWVMQSLTVRDAAWALITASSAPAHVAVWRDVVRRAPDELAPAPAVLLGWAAWQAGDGALAWAAVDRARCADPHYRLAHYLAMLLENAVSPDVWTPEFDWAAGLPAASGPPDLPP</sequence>
<evidence type="ECO:0000313" key="2">
    <source>
        <dbReference type="Proteomes" id="UP001597229"/>
    </source>
</evidence>
<dbReference type="InterPro" id="IPR025447">
    <property type="entry name" value="DUF4192"/>
</dbReference>
<evidence type="ECO:0000313" key="1">
    <source>
        <dbReference type="EMBL" id="MFD1248457.1"/>
    </source>
</evidence>
<comment type="caution">
    <text evidence="1">The sequence shown here is derived from an EMBL/GenBank/DDBJ whole genome shotgun (WGS) entry which is preliminary data.</text>
</comment>
<dbReference type="EMBL" id="JBHTLX010000016">
    <property type="protein sequence ID" value="MFD1248457.1"/>
    <property type="molecule type" value="Genomic_DNA"/>
</dbReference>
<proteinExistence type="predicted"/>
<accession>A0ABW3VZQ7</accession>
<organism evidence="1 2">
    <name type="scientific">Nocardioides ginsengisoli</name>
    <dbReference type="NCBI Taxonomy" id="363868"/>
    <lineage>
        <taxon>Bacteria</taxon>
        <taxon>Bacillati</taxon>
        <taxon>Actinomycetota</taxon>
        <taxon>Actinomycetes</taxon>
        <taxon>Propionibacteriales</taxon>
        <taxon>Nocardioidaceae</taxon>
        <taxon>Nocardioides</taxon>
    </lineage>
</organism>
<dbReference type="RefSeq" id="WP_367917969.1">
    <property type="nucleotide sequence ID" value="NZ_BAABAC010000006.1"/>
</dbReference>